<dbReference type="Pfam" id="PF04218">
    <property type="entry name" value="CENP-B_N"/>
    <property type="match status" value="2"/>
</dbReference>
<organism evidence="5 6">
    <name type="scientific">Aromia moschata</name>
    <dbReference type="NCBI Taxonomy" id="1265417"/>
    <lineage>
        <taxon>Eukaryota</taxon>
        <taxon>Metazoa</taxon>
        <taxon>Ecdysozoa</taxon>
        <taxon>Arthropoda</taxon>
        <taxon>Hexapoda</taxon>
        <taxon>Insecta</taxon>
        <taxon>Pterygota</taxon>
        <taxon>Neoptera</taxon>
        <taxon>Endopterygota</taxon>
        <taxon>Coleoptera</taxon>
        <taxon>Polyphaga</taxon>
        <taxon>Cucujiformia</taxon>
        <taxon>Chrysomeloidea</taxon>
        <taxon>Cerambycidae</taxon>
        <taxon>Cerambycinae</taxon>
        <taxon>Callichromatini</taxon>
        <taxon>Aromia</taxon>
    </lineage>
</organism>
<gene>
    <name evidence="5" type="ORF">NQ318_013911</name>
</gene>
<keyword evidence="6" id="KW-1185">Reference proteome</keyword>
<sequence>MTVNLLLSKPSIWGLKSLQIVPSAPGKQSSLWSPLPTLSGCGGVPLLKPNSGDILFPSYAEFWTLQCICCFAGVKNRKYNSLSLEEKRKIIANHEAGMKLSQLCEEYQVPRSTVQHILKTKDKIKDACVKIERLQGNCASRKHIGKSVDDELDHAVFKWVCQKKEIGVPQHHYPLENIYNADKFGLQYKSLPKKTLVLPNEKEVPGHKPVKERITVMVCANASGTDKIPLLAIGKDQKPRCFNRVDKPPVQLEAQSSADQSFSKFLVMEPKQKISKYNSLSLEEKRKIIANHEAGMKLSQLCEEYQVPRSTVQHILKTKDKIKDACVKIERLQGNCASRKHIGKSVDDELDHAVFKWFCQKKEIGVPVSVTYGDIAALLNKIPGGDACSVQEAQQWLDEKLQVFRVLTDAELLNRCRNSQSTGTLEASDNNFEEEPENQYENTDPGPSAKEALDAGEFFPLFVFSLEFNYSPQLLTDVFDSVKTCLEVEGGYVLNLKQED</sequence>
<reference evidence="5" key="1">
    <citation type="journal article" date="2023" name="Insect Mol. Biol.">
        <title>Genome sequencing provides insights into the evolution of gene families encoding plant cell wall-degrading enzymes in longhorned beetles.</title>
        <authorList>
            <person name="Shin N.R."/>
            <person name="Okamura Y."/>
            <person name="Kirsch R."/>
            <person name="Pauchet Y."/>
        </authorList>
    </citation>
    <scope>NUCLEOTIDE SEQUENCE</scope>
    <source>
        <strain evidence="5">AMC_N1</strain>
    </source>
</reference>
<dbReference type="PANTHER" id="PTHR19303:SF73">
    <property type="entry name" value="PROTEIN PDC2"/>
    <property type="match status" value="1"/>
</dbReference>
<dbReference type="Proteomes" id="UP001162162">
    <property type="component" value="Unassembled WGS sequence"/>
</dbReference>
<dbReference type="EMBL" id="JAPWTK010000008">
    <property type="protein sequence ID" value="KAJ8960619.1"/>
    <property type="molecule type" value="Genomic_DNA"/>
</dbReference>
<keyword evidence="2" id="KW-0238">DNA-binding</keyword>
<evidence type="ECO:0000313" key="6">
    <source>
        <dbReference type="Proteomes" id="UP001162162"/>
    </source>
</evidence>
<feature type="DNA-binding region" description="H-T-H motif" evidence="2">
    <location>
        <begin position="298"/>
        <end position="318"/>
    </location>
</feature>
<comment type="caution">
    <text evidence="5">The sequence shown here is derived from an EMBL/GenBank/DDBJ whole genome shotgun (WGS) entry which is preliminary data.</text>
</comment>
<dbReference type="GO" id="GO:0003677">
    <property type="term" value="F:DNA binding"/>
    <property type="evidence" value="ECO:0007669"/>
    <property type="project" value="UniProtKB-UniRule"/>
</dbReference>
<feature type="domain" description="HTH psq-type" evidence="4">
    <location>
        <begin position="271"/>
        <end position="322"/>
    </location>
</feature>
<evidence type="ECO:0000259" key="4">
    <source>
        <dbReference type="PROSITE" id="PS50960"/>
    </source>
</evidence>
<evidence type="ECO:0000256" key="3">
    <source>
        <dbReference type="SAM" id="MobiDB-lite"/>
    </source>
</evidence>
<dbReference type="InterPro" id="IPR007889">
    <property type="entry name" value="HTH_Psq"/>
</dbReference>
<dbReference type="PANTHER" id="PTHR19303">
    <property type="entry name" value="TRANSPOSON"/>
    <property type="match status" value="1"/>
</dbReference>
<dbReference type="AlphaFoldDB" id="A0AAV8ZBX0"/>
<dbReference type="GO" id="GO:0005634">
    <property type="term" value="C:nucleus"/>
    <property type="evidence" value="ECO:0007669"/>
    <property type="project" value="UniProtKB-SubCell"/>
</dbReference>
<dbReference type="SUPFAM" id="SSF46689">
    <property type="entry name" value="Homeodomain-like"/>
    <property type="match status" value="2"/>
</dbReference>
<accession>A0AAV8ZBX0</accession>
<proteinExistence type="predicted"/>
<dbReference type="Gene3D" id="1.10.10.60">
    <property type="entry name" value="Homeodomain-like"/>
    <property type="match status" value="2"/>
</dbReference>
<dbReference type="InterPro" id="IPR009057">
    <property type="entry name" value="Homeodomain-like_sf"/>
</dbReference>
<feature type="DNA-binding region" description="H-T-H motif" evidence="2">
    <location>
        <begin position="100"/>
        <end position="120"/>
    </location>
</feature>
<comment type="subcellular location">
    <subcellularLocation>
        <location evidence="1 2">Nucleus</location>
    </subcellularLocation>
</comment>
<feature type="domain" description="HTH psq-type" evidence="4">
    <location>
        <begin position="73"/>
        <end position="124"/>
    </location>
</feature>
<protein>
    <recommendedName>
        <fullName evidence="4">HTH psq-type domain-containing protein</fullName>
    </recommendedName>
</protein>
<feature type="region of interest" description="Disordered" evidence="3">
    <location>
        <begin position="421"/>
        <end position="449"/>
    </location>
</feature>
<name>A0AAV8ZBX0_9CUCU</name>
<dbReference type="PROSITE" id="PS50960">
    <property type="entry name" value="HTH_PSQ"/>
    <property type="match status" value="2"/>
</dbReference>
<keyword evidence="2" id="KW-0539">Nucleus</keyword>
<evidence type="ECO:0000256" key="1">
    <source>
        <dbReference type="ARBA" id="ARBA00004123"/>
    </source>
</evidence>
<dbReference type="InterPro" id="IPR050863">
    <property type="entry name" value="CenT-Element_Derived"/>
</dbReference>
<evidence type="ECO:0000256" key="2">
    <source>
        <dbReference type="PROSITE-ProRule" id="PRU00320"/>
    </source>
</evidence>
<evidence type="ECO:0000313" key="5">
    <source>
        <dbReference type="EMBL" id="KAJ8960619.1"/>
    </source>
</evidence>
<dbReference type="Pfam" id="PF03184">
    <property type="entry name" value="DDE_1"/>
    <property type="match status" value="1"/>
</dbReference>
<feature type="compositionally biased region" description="Polar residues" evidence="3">
    <location>
        <begin position="421"/>
        <end position="430"/>
    </location>
</feature>
<dbReference type="InterPro" id="IPR004875">
    <property type="entry name" value="DDE_SF_endonuclease_dom"/>
</dbReference>